<evidence type="ECO:0000256" key="4">
    <source>
        <dbReference type="ARBA" id="ARBA00023163"/>
    </source>
</evidence>
<keyword evidence="1" id="KW-0319">Glycerol metabolism</keyword>
<protein>
    <recommendedName>
        <fullName evidence="6">Glycerol operon regulatory protein</fullName>
    </recommendedName>
</protein>
<keyword evidence="2" id="KW-0805">Transcription regulation</keyword>
<feature type="domain" description="IclR-ED" evidence="8">
    <location>
        <begin position="73"/>
        <end position="255"/>
    </location>
</feature>
<dbReference type="InterPro" id="IPR005471">
    <property type="entry name" value="Tscrpt_reg_IclR_N"/>
</dbReference>
<proteinExistence type="predicted"/>
<dbReference type="FunFam" id="1.10.10.10:FF:000056">
    <property type="entry name" value="IclR family transcriptional regulator"/>
    <property type="match status" value="1"/>
</dbReference>
<comment type="caution">
    <text evidence="9">The sequence shown here is derived from an EMBL/GenBank/DDBJ whole genome shotgun (WGS) entry which is preliminary data.</text>
</comment>
<evidence type="ECO:0000256" key="6">
    <source>
        <dbReference type="ARBA" id="ARBA00070406"/>
    </source>
</evidence>
<comment type="function">
    <text evidence="5">May be an activator protein for the gylABX operon.</text>
</comment>
<dbReference type="Gene3D" id="3.30.450.40">
    <property type="match status" value="1"/>
</dbReference>
<dbReference type="AlphaFoldDB" id="A0A4V2YRG4"/>
<dbReference type="EMBL" id="SMKY01000317">
    <property type="protein sequence ID" value="TDD66087.1"/>
    <property type="molecule type" value="Genomic_DNA"/>
</dbReference>
<keyword evidence="3" id="KW-0238">DNA-binding</keyword>
<keyword evidence="10" id="KW-1185">Reference proteome</keyword>
<dbReference type="InterPro" id="IPR029016">
    <property type="entry name" value="GAF-like_dom_sf"/>
</dbReference>
<name>A0A4V2YRG4_9ACTN</name>
<dbReference type="SUPFAM" id="SSF46785">
    <property type="entry name" value="Winged helix' DNA-binding domain"/>
    <property type="match status" value="1"/>
</dbReference>
<evidence type="ECO:0000256" key="5">
    <source>
        <dbReference type="ARBA" id="ARBA00058938"/>
    </source>
</evidence>
<dbReference type="PANTHER" id="PTHR30136:SF24">
    <property type="entry name" value="HTH-TYPE TRANSCRIPTIONAL REPRESSOR ALLR"/>
    <property type="match status" value="1"/>
</dbReference>
<organism evidence="9 10">
    <name type="scientific">Actinomadura darangshiensis</name>
    <dbReference type="NCBI Taxonomy" id="705336"/>
    <lineage>
        <taxon>Bacteria</taxon>
        <taxon>Bacillati</taxon>
        <taxon>Actinomycetota</taxon>
        <taxon>Actinomycetes</taxon>
        <taxon>Streptosporangiales</taxon>
        <taxon>Thermomonosporaceae</taxon>
        <taxon>Actinomadura</taxon>
    </lineage>
</organism>
<gene>
    <name evidence="9" type="ORF">E1293_39525</name>
</gene>
<dbReference type="PROSITE" id="PS51078">
    <property type="entry name" value="ICLR_ED"/>
    <property type="match status" value="1"/>
</dbReference>
<feature type="domain" description="HTH iclR-type" evidence="7">
    <location>
        <begin position="10"/>
        <end position="72"/>
    </location>
</feature>
<evidence type="ECO:0000256" key="2">
    <source>
        <dbReference type="ARBA" id="ARBA00023015"/>
    </source>
</evidence>
<dbReference type="InterPro" id="IPR050707">
    <property type="entry name" value="HTH_MetabolicPath_Reg"/>
</dbReference>
<dbReference type="GO" id="GO:0045892">
    <property type="term" value="P:negative regulation of DNA-templated transcription"/>
    <property type="evidence" value="ECO:0007669"/>
    <property type="project" value="TreeGrafter"/>
</dbReference>
<dbReference type="GO" id="GO:0003700">
    <property type="term" value="F:DNA-binding transcription factor activity"/>
    <property type="evidence" value="ECO:0007669"/>
    <property type="project" value="TreeGrafter"/>
</dbReference>
<dbReference type="InterPro" id="IPR036388">
    <property type="entry name" value="WH-like_DNA-bd_sf"/>
</dbReference>
<dbReference type="Gene3D" id="1.10.10.10">
    <property type="entry name" value="Winged helix-like DNA-binding domain superfamily/Winged helix DNA-binding domain"/>
    <property type="match status" value="1"/>
</dbReference>
<dbReference type="Proteomes" id="UP000295578">
    <property type="component" value="Unassembled WGS sequence"/>
</dbReference>
<dbReference type="SMART" id="SM00346">
    <property type="entry name" value="HTH_ICLR"/>
    <property type="match status" value="1"/>
</dbReference>
<evidence type="ECO:0000256" key="1">
    <source>
        <dbReference type="ARBA" id="ARBA00022798"/>
    </source>
</evidence>
<dbReference type="InterPro" id="IPR036390">
    <property type="entry name" value="WH_DNA-bd_sf"/>
</dbReference>
<reference evidence="9 10" key="1">
    <citation type="submission" date="2019-03" db="EMBL/GenBank/DDBJ databases">
        <title>Draft genome sequences of novel Actinobacteria.</title>
        <authorList>
            <person name="Sahin N."/>
            <person name="Ay H."/>
            <person name="Saygin H."/>
        </authorList>
    </citation>
    <scope>NUCLEOTIDE SEQUENCE [LARGE SCALE GENOMIC DNA]</scope>
    <source>
        <strain evidence="9 10">DSM 45941</strain>
    </source>
</reference>
<evidence type="ECO:0000259" key="8">
    <source>
        <dbReference type="PROSITE" id="PS51078"/>
    </source>
</evidence>
<dbReference type="GO" id="GO:0003677">
    <property type="term" value="F:DNA binding"/>
    <property type="evidence" value="ECO:0007669"/>
    <property type="project" value="UniProtKB-KW"/>
</dbReference>
<evidence type="ECO:0000256" key="3">
    <source>
        <dbReference type="ARBA" id="ARBA00023125"/>
    </source>
</evidence>
<dbReference type="InterPro" id="IPR014757">
    <property type="entry name" value="Tscrpt_reg_IclR_C"/>
</dbReference>
<dbReference type="Pfam" id="PF01614">
    <property type="entry name" value="IclR_C"/>
    <property type="match status" value="1"/>
</dbReference>
<dbReference type="RefSeq" id="WP_132204038.1">
    <property type="nucleotide sequence ID" value="NZ_SMKY01000317.1"/>
</dbReference>
<dbReference type="PANTHER" id="PTHR30136">
    <property type="entry name" value="HELIX-TURN-HELIX TRANSCRIPTIONAL REGULATOR, ICLR FAMILY"/>
    <property type="match status" value="1"/>
</dbReference>
<evidence type="ECO:0000313" key="10">
    <source>
        <dbReference type="Proteomes" id="UP000295578"/>
    </source>
</evidence>
<accession>A0A4V2YRG4</accession>
<dbReference type="Pfam" id="PF09339">
    <property type="entry name" value="HTH_IclR"/>
    <property type="match status" value="1"/>
</dbReference>
<dbReference type="SUPFAM" id="SSF55781">
    <property type="entry name" value="GAF domain-like"/>
    <property type="match status" value="1"/>
</dbReference>
<evidence type="ECO:0000259" key="7">
    <source>
        <dbReference type="PROSITE" id="PS51077"/>
    </source>
</evidence>
<evidence type="ECO:0000313" key="9">
    <source>
        <dbReference type="EMBL" id="TDD66087.1"/>
    </source>
</evidence>
<dbReference type="OrthoDB" id="3730822at2"/>
<dbReference type="GO" id="GO:0006071">
    <property type="term" value="P:glycerol metabolic process"/>
    <property type="evidence" value="ECO:0007669"/>
    <property type="project" value="UniProtKB-KW"/>
</dbReference>
<sequence length="269" mass="28436">MEQRSNSSPGGQLERSLDILELLVRSGGPRGLAEIVEAVGGPKTTVHRLLTTLEGRGYVTQDSRTSRYSAGVRCFELGSMWAHQLDLRAVAAPHLSALNRETRETVHLAVYDHGDVVYVDKLESLHPVVAKSYVGRRCPATCVATGRALLAYESREEIASVLGGPLPAYTGKSVTEPLALEEMLEGVRANGYAVNHGSYRDEVGGVAAPVRDHTGRVVASVGLCLPEQRFGPGVFGALRDRTVECAVAVSVAMGGPASPVTAGTVPAVP</sequence>
<dbReference type="PROSITE" id="PS51077">
    <property type="entry name" value="HTH_ICLR"/>
    <property type="match status" value="1"/>
</dbReference>
<keyword evidence="4" id="KW-0804">Transcription</keyword>